<name>G4TMT4_SERID</name>
<keyword evidence="6 7" id="KW-0472">Membrane</keyword>
<dbReference type="AlphaFoldDB" id="G4TMT4"/>
<comment type="caution">
    <text evidence="8">The sequence shown here is derived from an EMBL/GenBank/DDBJ whole genome shotgun (WGS) entry which is preliminary data.</text>
</comment>
<accession>G4TMT4</accession>
<dbReference type="GO" id="GO:0016020">
    <property type="term" value="C:membrane"/>
    <property type="evidence" value="ECO:0007669"/>
    <property type="project" value="UniProtKB-SubCell"/>
</dbReference>
<feature type="transmembrane region" description="Helical" evidence="7">
    <location>
        <begin position="304"/>
        <end position="326"/>
    </location>
</feature>
<evidence type="ECO:0000256" key="5">
    <source>
        <dbReference type="ARBA" id="ARBA00022989"/>
    </source>
</evidence>
<dbReference type="InterPro" id="IPR009262">
    <property type="entry name" value="SLC35_F1/F2/F6"/>
</dbReference>
<keyword evidence="3" id="KW-0813">Transport</keyword>
<keyword evidence="5 7" id="KW-1133">Transmembrane helix</keyword>
<evidence type="ECO:0000313" key="8">
    <source>
        <dbReference type="EMBL" id="CCA72626.1"/>
    </source>
</evidence>
<organism evidence="8 9">
    <name type="scientific">Serendipita indica (strain DSM 11827)</name>
    <name type="common">Root endophyte fungus</name>
    <name type="synonym">Piriformospora indica</name>
    <dbReference type="NCBI Taxonomy" id="1109443"/>
    <lineage>
        <taxon>Eukaryota</taxon>
        <taxon>Fungi</taxon>
        <taxon>Dikarya</taxon>
        <taxon>Basidiomycota</taxon>
        <taxon>Agaricomycotina</taxon>
        <taxon>Agaricomycetes</taxon>
        <taxon>Sebacinales</taxon>
        <taxon>Serendipitaceae</taxon>
        <taxon>Serendipita</taxon>
    </lineage>
</organism>
<proteinExistence type="inferred from homology"/>
<feature type="transmembrane region" description="Helical" evidence="7">
    <location>
        <begin position="332"/>
        <end position="353"/>
    </location>
</feature>
<gene>
    <name evidence="8" type="ORF">PIIN_06563</name>
</gene>
<evidence type="ECO:0000256" key="3">
    <source>
        <dbReference type="ARBA" id="ARBA00022448"/>
    </source>
</evidence>
<dbReference type="STRING" id="1109443.G4TMT4"/>
<comment type="similarity">
    <text evidence="2">Belongs to the SLC35F solute transporter family.</text>
</comment>
<evidence type="ECO:0000313" key="9">
    <source>
        <dbReference type="Proteomes" id="UP000007148"/>
    </source>
</evidence>
<dbReference type="InParanoid" id="G4TMT4"/>
<keyword evidence="4 7" id="KW-0812">Transmembrane</keyword>
<sequence>MASAMQEIHREISKTSIHSDGIVKVSDTADQDQHVLAKKSDQSKSSADPDDNAHIRPPIEYTSFGAFLSSVGRRFKSLWTRRFILSILAGQLLSFCITSTSVITTKLTMRGFNLPTTQTWFLYAALCLIYTPYTIYKYGFKGWGRLILHDGWKYFILAAADVEGNFLVVKAYQNTNLLSAMLLDTWAIPVCMFFTWVYFRTKFHWSQYLGVFVCCVGMGLLVVSDQTHNSANGPGKSLVKGDMFMLAGATLYGFTNATEEFFVRNAPLYQVVGQLGMWGMIINGIQASALEHAGWKKVTWDRHVIGFILVYTVSMFILYTVAPILYRLASSTYFNLSILSSDFYGLIFGIFLFKMKPYWLYFFAFVVVLAGLITYFWHTPPEAGKINAVPPTYVQSGRVHITAGADVEAGIKNEE</sequence>
<dbReference type="HOGENOM" id="CLU_039639_3_1_1"/>
<evidence type="ECO:0000256" key="4">
    <source>
        <dbReference type="ARBA" id="ARBA00022692"/>
    </source>
</evidence>
<keyword evidence="9" id="KW-1185">Reference proteome</keyword>
<reference evidence="8 9" key="1">
    <citation type="journal article" date="2011" name="PLoS Pathog.">
        <title>Endophytic Life Strategies Decoded by Genome and Transcriptome Analyses of the Mutualistic Root Symbiont Piriformospora indica.</title>
        <authorList>
            <person name="Zuccaro A."/>
            <person name="Lahrmann U."/>
            <person name="Guldener U."/>
            <person name="Langen G."/>
            <person name="Pfiffi S."/>
            <person name="Biedenkopf D."/>
            <person name="Wong P."/>
            <person name="Samans B."/>
            <person name="Grimm C."/>
            <person name="Basiewicz M."/>
            <person name="Murat C."/>
            <person name="Martin F."/>
            <person name="Kogel K.H."/>
        </authorList>
    </citation>
    <scope>NUCLEOTIDE SEQUENCE [LARGE SCALE GENOMIC DNA]</scope>
    <source>
        <strain evidence="8 9">DSM 11827</strain>
    </source>
</reference>
<dbReference type="PANTHER" id="PTHR14233">
    <property type="entry name" value="DUF914-RELATED"/>
    <property type="match status" value="1"/>
</dbReference>
<evidence type="ECO:0000256" key="6">
    <source>
        <dbReference type="ARBA" id="ARBA00023136"/>
    </source>
</evidence>
<dbReference type="EMBL" id="CAFZ01000174">
    <property type="protein sequence ID" value="CCA72626.1"/>
    <property type="molecule type" value="Genomic_DNA"/>
</dbReference>
<evidence type="ECO:0008006" key="10">
    <source>
        <dbReference type="Google" id="ProtNLM"/>
    </source>
</evidence>
<comment type="subcellular location">
    <subcellularLocation>
        <location evidence="1">Membrane</location>
        <topology evidence="1">Multi-pass membrane protein</topology>
    </subcellularLocation>
</comment>
<feature type="transmembrane region" description="Helical" evidence="7">
    <location>
        <begin position="117"/>
        <end position="136"/>
    </location>
</feature>
<dbReference type="OMA" id="VRYHWAQ"/>
<feature type="transmembrane region" description="Helical" evidence="7">
    <location>
        <begin position="177"/>
        <end position="199"/>
    </location>
</feature>
<dbReference type="OrthoDB" id="429955at2759"/>
<dbReference type="FunCoup" id="G4TMT4">
    <property type="interactions" value="124"/>
</dbReference>
<dbReference type="eggNOG" id="KOG2766">
    <property type="taxonomic scope" value="Eukaryota"/>
</dbReference>
<feature type="transmembrane region" description="Helical" evidence="7">
    <location>
        <begin position="358"/>
        <end position="377"/>
    </location>
</feature>
<dbReference type="InterPro" id="IPR052221">
    <property type="entry name" value="SLC35F_Transporter"/>
</dbReference>
<evidence type="ECO:0000256" key="7">
    <source>
        <dbReference type="SAM" id="Phobius"/>
    </source>
</evidence>
<dbReference type="GO" id="GO:0022857">
    <property type="term" value="F:transmembrane transporter activity"/>
    <property type="evidence" value="ECO:0007669"/>
    <property type="project" value="InterPro"/>
</dbReference>
<dbReference type="Proteomes" id="UP000007148">
    <property type="component" value="Unassembled WGS sequence"/>
</dbReference>
<evidence type="ECO:0000256" key="2">
    <source>
        <dbReference type="ARBA" id="ARBA00007863"/>
    </source>
</evidence>
<evidence type="ECO:0000256" key="1">
    <source>
        <dbReference type="ARBA" id="ARBA00004141"/>
    </source>
</evidence>
<dbReference type="PANTHER" id="PTHR14233:SF4">
    <property type="entry name" value="SOLUTE CARRIER FAMILY 35 MEMBER F2"/>
    <property type="match status" value="1"/>
</dbReference>
<dbReference type="Pfam" id="PF06027">
    <property type="entry name" value="SLC35F"/>
    <property type="match status" value="1"/>
</dbReference>
<feature type="transmembrane region" description="Helical" evidence="7">
    <location>
        <begin position="205"/>
        <end position="223"/>
    </location>
</feature>
<feature type="transmembrane region" description="Helical" evidence="7">
    <location>
        <begin position="83"/>
        <end position="105"/>
    </location>
</feature>
<protein>
    <recommendedName>
        <fullName evidence="10">Solute carrier family 35 member F2</fullName>
    </recommendedName>
</protein>